<dbReference type="STRING" id="760154.Sulba_0511"/>
<accession>I3XV54</accession>
<gene>
    <name evidence="2" type="ordered locus">Sulba_0511</name>
</gene>
<organism evidence="2 3">
    <name type="scientific">Sulfurospirillum barnesii (strain ATCC 700032 / DSM 10660 / SES-3)</name>
    <dbReference type="NCBI Taxonomy" id="760154"/>
    <lineage>
        <taxon>Bacteria</taxon>
        <taxon>Pseudomonadati</taxon>
        <taxon>Campylobacterota</taxon>
        <taxon>Epsilonproteobacteria</taxon>
        <taxon>Campylobacterales</taxon>
        <taxon>Sulfurospirillaceae</taxon>
        <taxon>Sulfurospirillum</taxon>
    </lineage>
</organism>
<dbReference type="PATRIC" id="fig|760154.4.peg.510"/>
<dbReference type="KEGG" id="sba:Sulba_0511"/>
<dbReference type="Proteomes" id="UP000006176">
    <property type="component" value="Chromosome"/>
</dbReference>
<dbReference type="Gene3D" id="3.30.450.20">
    <property type="entry name" value="PAS domain"/>
    <property type="match status" value="1"/>
</dbReference>
<dbReference type="EMBL" id="CP003333">
    <property type="protein sequence ID" value="AFL67828.1"/>
    <property type="molecule type" value="Genomic_DNA"/>
</dbReference>
<name>I3XV54_SULBS</name>
<dbReference type="HOGENOM" id="CLU_1937058_0_0_7"/>
<evidence type="ECO:0000256" key="1">
    <source>
        <dbReference type="SAM" id="Phobius"/>
    </source>
</evidence>
<reference evidence="2 3" key="1">
    <citation type="submission" date="2012-06" db="EMBL/GenBank/DDBJ databases">
        <title>Complete sequence of Sulfurospirillum barnesii SES-3.</title>
        <authorList>
            <consortium name="US DOE Joint Genome Institute"/>
            <person name="Lucas S."/>
            <person name="Han J."/>
            <person name="Lapidus A."/>
            <person name="Cheng J.-F."/>
            <person name="Goodwin L."/>
            <person name="Pitluck S."/>
            <person name="Peters L."/>
            <person name="Ovchinnikova G."/>
            <person name="Lu M."/>
            <person name="Detter J.C."/>
            <person name="Han C."/>
            <person name="Tapia R."/>
            <person name="Land M."/>
            <person name="Hauser L."/>
            <person name="Kyrpides N."/>
            <person name="Ivanova N."/>
            <person name="Pagani I."/>
            <person name="Stolz J."/>
            <person name="Arkin A."/>
            <person name="Dehal P."/>
            <person name="Oremland R."/>
            <person name="Saltikov C."/>
            <person name="Basu P."/>
            <person name="Hollibaugh J."/>
            <person name="Newman D."/>
            <person name="Stolyar S."/>
            <person name="Hazen T."/>
            <person name="Woyke T."/>
        </authorList>
    </citation>
    <scope>NUCLEOTIDE SEQUENCE [LARGE SCALE GENOMIC DNA]</scope>
    <source>
        <strain evidence="3">ATCC 700032 / DSM 10660 / SES-3</strain>
    </source>
</reference>
<proteinExistence type="predicted"/>
<dbReference type="AlphaFoldDB" id="I3XV54"/>
<keyword evidence="3" id="KW-1185">Reference proteome</keyword>
<sequence length="130" mass="15352">MKIIKESNISRIIIVSTIFIISALMLFNGYFFISKQYEILEVHIADTKRTFVENKQQLLKREVDAIIEFIAFKKKSIPLLDAQKEEALKQEVYRWIRHIRYGDQEHNYIFVYQVIDIEGGGEICKNAHQS</sequence>
<keyword evidence="1" id="KW-0472">Membrane</keyword>
<feature type="transmembrane region" description="Helical" evidence="1">
    <location>
        <begin position="12"/>
        <end position="33"/>
    </location>
</feature>
<evidence type="ECO:0000313" key="3">
    <source>
        <dbReference type="Proteomes" id="UP000006176"/>
    </source>
</evidence>
<keyword evidence="1" id="KW-1133">Transmembrane helix</keyword>
<keyword evidence="1" id="KW-0812">Transmembrane</keyword>
<dbReference type="RefSeq" id="WP_014768708.1">
    <property type="nucleotide sequence ID" value="NC_018002.1"/>
</dbReference>
<protein>
    <submittedName>
        <fullName evidence="2">Uncharacterized protein</fullName>
    </submittedName>
</protein>
<evidence type="ECO:0000313" key="2">
    <source>
        <dbReference type="EMBL" id="AFL67828.1"/>
    </source>
</evidence>